<proteinExistence type="predicted"/>
<organism evidence="1 2">
    <name type="scientific">Rhabditophanes sp. KR3021</name>
    <dbReference type="NCBI Taxonomy" id="114890"/>
    <lineage>
        <taxon>Eukaryota</taxon>
        <taxon>Metazoa</taxon>
        <taxon>Ecdysozoa</taxon>
        <taxon>Nematoda</taxon>
        <taxon>Chromadorea</taxon>
        <taxon>Rhabditida</taxon>
        <taxon>Tylenchina</taxon>
        <taxon>Panagrolaimomorpha</taxon>
        <taxon>Strongyloidoidea</taxon>
        <taxon>Alloionematidae</taxon>
        <taxon>Rhabditophanes</taxon>
    </lineage>
</organism>
<dbReference type="WBParaSite" id="RSKR_0000832400.1">
    <property type="protein sequence ID" value="RSKR_0000832400.1"/>
    <property type="gene ID" value="RSKR_0000832400"/>
</dbReference>
<evidence type="ECO:0000313" key="2">
    <source>
        <dbReference type="WBParaSite" id="RSKR_0000832400.1"/>
    </source>
</evidence>
<reference evidence="2" key="1">
    <citation type="submission" date="2016-11" db="UniProtKB">
        <authorList>
            <consortium name="WormBaseParasite"/>
        </authorList>
    </citation>
    <scope>IDENTIFICATION</scope>
    <source>
        <strain evidence="2">KR3021</strain>
    </source>
</reference>
<accession>A0AC35U6Y0</accession>
<sequence>MHSCSIILYSSLLVTFYLIQITSGYILEPYPEYEKLARFGVKKFRASSGRELLGKRSITFGQNVFGRNSRRGRELFGKRSGPIIEHNLPQDISEPPMFQEKRKARELFGKRSGEGKEIIIESNEPIFAEYRLGTPKRRGRELLGKRSLYEPLTFEIEYPESSVDLDFPEMPTEIYTNAKRARSRELWG</sequence>
<dbReference type="Proteomes" id="UP000095286">
    <property type="component" value="Unplaced"/>
</dbReference>
<evidence type="ECO:0000313" key="1">
    <source>
        <dbReference type="Proteomes" id="UP000095286"/>
    </source>
</evidence>
<name>A0AC35U6Y0_9BILA</name>
<protein>
    <submittedName>
        <fullName evidence="2">Uncharacterized protein</fullName>
    </submittedName>
</protein>